<dbReference type="Gene3D" id="1.25.40.20">
    <property type="entry name" value="Ankyrin repeat-containing domain"/>
    <property type="match status" value="2"/>
</dbReference>
<dbReference type="SMART" id="SM00248">
    <property type="entry name" value="ANK"/>
    <property type="match status" value="5"/>
</dbReference>
<dbReference type="InterPro" id="IPR002110">
    <property type="entry name" value="Ankyrin_rpt"/>
</dbReference>
<dbReference type="PANTHER" id="PTHR24124">
    <property type="entry name" value="ANKYRIN REPEAT FAMILY A"/>
    <property type="match status" value="1"/>
</dbReference>
<dbReference type="Pfam" id="PF00023">
    <property type="entry name" value="Ank"/>
    <property type="match status" value="1"/>
</dbReference>
<keyword evidence="6" id="KW-1185">Reference proteome</keyword>
<evidence type="ECO:0000256" key="4">
    <source>
        <dbReference type="SAM" id="MobiDB-lite"/>
    </source>
</evidence>
<dbReference type="STRING" id="6573.A0A210Q8U9"/>
<feature type="region of interest" description="Disordered" evidence="4">
    <location>
        <begin position="251"/>
        <end position="274"/>
    </location>
</feature>
<feature type="compositionally biased region" description="Polar residues" evidence="4">
    <location>
        <begin position="259"/>
        <end position="273"/>
    </location>
</feature>
<dbReference type="EMBL" id="NEDP02004560">
    <property type="protein sequence ID" value="OWF45163.1"/>
    <property type="molecule type" value="Genomic_DNA"/>
</dbReference>
<evidence type="ECO:0000313" key="5">
    <source>
        <dbReference type="EMBL" id="OWF45163.1"/>
    </source>
</evidence>
<name>A0A210Q8U9_MIZYE</name>
<keyword evidence="1" id="KW-0677">Repeat</keyword>
<feature type="repeat" description="ANK" evidence="3">
    <location>
        <begin position="151"/>
        <end position="183"/>
    </location>
</feature>
<evidence type="ECO:0000313" key="6">
    <source>
        <dbReference type="Proteomes" id="UP000242188"/>
    </source>
</evidence>
<evidence type="ECO:0000256" key="3">
    <source>
        <dbReference type="PROSITE-ProRule" id="PRU00023"/>
    </source>
</evidence>
<feature type="repeat" description="ANK" evidence="3">
    <location>
        <begin position="85"/>
        <end position="117"/>
    </location>
</feature>
<dbReference type="PROSITE" id="PS50297">
    <property type="entry name" value="ANK_REP_REGION"/>
    <property type="match status" value="2"/>
</dbReference>
<gene>
    <name evidence="5" type="ORF">KP79_PYT24733</name>
</gene>
<reference evidence="5 6" key="1">
    <citation type="journal article" date="2017" name="Nat. Ecol. Evol.">
        <title>Scallop genome provides insights into evolution of bilaterian karyotype and development.</title>
        <authorList>
            <person name="Wang S."/>
            <person name="Zhang J."/>
            <person name="Jiao W."/>
            <person name="Li J."/>
            <person name="Xun X."/>
            <person name="Sun Y."/>
            <person name="Guo X."/>
            <person name="Huan P."/>
            <person name="Dong B."/>
            <person name="Zhang L."/>
            <person name="Hu X."/>
            <person name="Sun X."/>
            <person name="Wang J."/>
            <person name="Zhao C."/>
            <person name="Wang Y."/>
            <person name="Wang D."/>
            <person name="Huang X."/>
            <person name="Wang R."/>
            <person name="Lv J."/>
            <person name="Li Y."/>
            <person name="Zhang Z."/>
            <person name="Liu B."/>
            <person name="Lu W."/>
            <person name="Hui Y."/>
            <person name="Liang J."/>
            <person name="Zhou Z."/>
            <person name="Hou R."/>
            <person name="Li X."/>
            <person name="Liu Y."/>
            <person name="Li H."/>
            <person name="Ning X."/>
            <person name="Lin Y."/>
            <person name="Zhao L."/>
            <person name="Xing Q."/>
            <person name="Dou J."/>
            <person name="Li Y."/>
            <person name="Mao J."/>
            <person name="Guo H."/>
            <person name="Dou H."/>
            <person name="Li T."/>
            <person name="Mu C."/>
            <person name="Jiang W."/>
            <person name="Fu Q."/>
            <person name="Fu X."/>
            <person name="Miao Y."/>
            <person name="Liu J."/>
            <person name="Yu Q."/>
            <person name="Li R."/>
            <person name="Liao H."/>
            <person name="Li X."/>
            <person name="Kong Y."/>
            <person name="Jiang Z."/>
            <person name="Chourrout D."/>
            <person name="Li R."/>
            <person name="Bao Z."/>
        </authorList>
    </citation>
    <scope>NUCLEOTIDE SEQUENCE [LARGE SCALE GENOMIC DNA]</scope>
    <source>
        <strain evidence="5 6">PY_sf001</strain>
    </source>
</reference>
<comment type="caution">
    <text evidence="5">The sequence shown here is derived from an EMBL/GenBank/DDBJ whole genome shotgun (WGS) entry which is preliminary data.</text>
</comment>
<accession>A0A210Q8U9</accession>
<keyword evidence="2 3" id="KW-0040">ANK repeat</keyword>
<feature type="repeat" description="ANK" evidence="3">
    <location>
        <begin position="118"/>
        <end position="150"/>
    </location>
</feature>
<dbReference type="Proteomes" id="UP000242188">
    <property type="component" value="Unassembled WGS sequence"/>
</dbReference>
<dbReference type="PROSITE" id="PS50088">
    <property type="entry name" value="ANK_REPEAT"/>
    <property type="match status" value="4"/>
</dbReference>
<feature type="repeat" description="ANK" evidence="3">
    <location>
        <begin position="52"/>
        <end position="84"/>
    </location>
</feature>
<evidence type="ECO:0000256" key="2">
    <source>
        <dbReference type="ARBA" id="ARBA00023043"/>
    </source>
</evidence>
<dbReference type="PANTHER" id="PTHR24124:SF14">
    <property type="entry name" value="CHROMOSOME UNDETERMINED SCAFFOLD_25, WHOLE GENOME SHOTGUN SEQUENCE"/>
    <property type="match status" value="1"/>
</dbReference>
<dbReference type="Pfam" id="PF12796">
    <property type="entry name" value="Ank_2"/>
    <property type="match status" value="1"/>
</dbReference>
<dbReference type="GO" id="GO:0010468">
    <property type="term" value="P:regulation of gene expression"/>
    <property type="evidence" value="ECO:0007669"/>
    <property type="project" value="TreeGrafter"/>
</dbReference>
<sequence>MSTMSFRMLRSSDSLDDEFSANNHRRLCRQRSNSEPNRLSIDESGVNATNSNGRSLLFCAVRYGQLEVARGLLESRCDPNIPDEYRNIALHEAVERSHPDLVKLLIKYGSDLDAKNCLGQTPLMRAVVFDDLEIVKLLVKSGADLDELECTGKSALLIGLLEQREKVCSFLIKYGCDVNIVDKLGQSAMYLASQSTNAESMVLCKRLIKAGYETKKDSDWLDESSVARRVLRRKSFLKKVYNKLRNRNESNDKQKYYHSETSSSCSDSPNESYSDMIESVNNPCVIRVRN</sequence>
<feature type="region of interest" description="Disordered" evidence="4">
    <location>
        <begin position="26"/>
        <end position="46"/>
    </location>
</feature>
<protein>
    <submittedName>
        <fullName evidence="5">POTE ankyrin domain family member F</fullName>
    </submittedName>
</protein>
<dbReference type="GO" id="GO:0005634">
    <property type="term" value="C:nucleus"/>
    <property type="evidence" value="ECO:0007669"/>
    <property type="project" value="TreeGrafter"/>
</dbReference>
<dbReference type="InterPro" id="IPR036770">
    <property type="entry name" value="Ankyrin_rpt-contain_sf"/>
</dbReference>
<organism evidence="5 6">
    <name type="scientific">Mizuhopecten yessoensis</name>
    <name type="common">Japanese scallop</name>
    <name type="synonym">Patinopecten yessoensis</name>
    <dbReference type="NCBI Taxonomy" id="6573"/>
    <lineage>
        <taxon>Eukaryota</taxon>
        <taxon>Metazoa</taxon>
        <taxon>Spiralia</taxon>
        <taxon>Lophotrochozoa</taxon>
        <taxon>Mollusca</taxon>
        <taxon>Bivalvia</taxon>
        <taxon>Autobranchia</taxon>
        <taxon>Pteriomorphia</taxon>
        <taxon>Pectinida</taxon>
        <taxon>Pectinoidea</taxon>
        <taxon>Pectinidae</taxon>
        <taxon>Mizuhopecten</taxon>
    </lineage>
</organism>
<dbReference type="SUPFAM" id="SSF48403">
    <property type="entry name" value="Ankyrin repeat"/>
    <property type="match status" value="1"/>
</dbReference>
<proteinExistence type="predicted"/>
<evidence type="ECO:0000256" key="1">
    <source>
        <dbReference type="ARBA" id="ARBA00022737"/>
    </source>
</evidence>
<dbReference type="OrthoDB" id="6109495at2759"/>
<dbReference type="AlphaFoldDB" id="A0A210Q8U9"/>